<protein>
    <submittedName>
        <fullName evidence="2">C_GCAxxG_C_C family protein</fullName>
    </submittedName>
</protein>
<gene>
    <name evidence="3" type="ORF">DW653_02000</name>
    <name evidence="2" type="ORF">DXC17_01210</name>
    <name evidence="1" type="ORF">DXD04_14445</name>
</gene>
<evidence type="ECO:0000313" key="4">
    <source>
        <dbReference type="Proteomes" id="UP000260780"/>
    </source>
</evidence>
<dbReference type="EMBL" id="QRHQ01000002">
    <property type="protein sequence ID" value="RHF92961.1"/>
    <property type="molecule type" value="Genomic_DNA"/>
</dbReference>
<organism evidence="2 4">
    <name type="scientific">Phocaeicola plebeius</name>
    <dbReference type="NCBI Taxonomy" id="310297"/>
    <lineage>
        <taxon>Bacteria</taxon>
        <taxon>Pseudomonadati</taxon>
        <taxon>Bacteroidota</taxon>
        <taxon>Bacteroidia</taxon>
        <taxon>Bacteroidales</taxon>
        <taxon>Bacteroidaceae</taxon>
        <taxon>Phocaeicola</taxon>
    </lineage>
</organism>
<dbReference type="Pfam" id="PF09719">
    <property type="entry name" value="C_GCAxxG_C_C"/>
    <property type="match status" value="1"/>
</dbReference>
<keyword evidence="5" id="KW-1185">Reference proteome</keyword>
<dbReference type="RefSeq" id="WP_117673894.1">
    <property type="nucleotide sequence ID" value="NZ_CABOGR010000035.1"/>
</dbReference>
<proteinExistence type="predicted"/>
<dbReference type="AlphaFoldDB" id="A0A3E4WKX8"/>
<evidence type="ECO:0000313" key="5">
    <source>
        <dbReference type="Proteomes" id="UP000260862"/>
    </source>
</evidence>
<comment type="caution">
    <text evidence="2">The sequence shown here is derived from an EMBL/GenBank/DDBJ whole genome shotgun (WGS) entry which is preliminary data.</text>
</comment>
<dbReference type="NCBIfam" id="TIGR01909">
    <property type="entry name" value="C_GCAxxG_C_C"/>
    <property type="match status" value="1"/>
</dbReference>
<dbReference type="Proteomes" id="UP000283485">
    <property type="component" value="Unassembled WGS sequence"/>
</dbReference>
<dbReference type="InterPro" id="IPR010181">
    <property type="entry name" value="CGCAxxGCC_motif"/>
</dbReference>
<dbReference type="Proteomes" id="UP000260780">
    <property type="component" value="Unassembled WGS sequence"/>
</dbReference>
<accession>A0A3E4WKX8</accession>
<evidence type="ECO:0000313" key="2">
    <source>
        <dbReference type="EMBL" id="RGM42885.1"/>
    </source>
</evidence>
<name>A0A3E4WKX8_9BACT</name>
<dbReference type="Proteomes" id="UP000260862">
    <property type="component" value="Unassembled WGS sequence"/>
</dbReference>
<reference evidence="4 5" key="1">
    <citation type="submission" date="2018-08" db="EMBL/GenBank/DDBJ databases">
        <title>A genome reference for cultivated species of the human gut microbiota.</title>
        <authorList>
            <person name="Zou Y."/>
            <person name="Xue W."/>
            <person name="Luo G."/>
        </authorList>
    </citation>
    <scope>NUCLEOTIDE SEQUENCE [LARGE SCALE GENOMIC DNA]</scope>
    <source>
        <strain evidence="3 6">AM23-23</strain>
        <strain evidence="2 4">OM08-14</strain>
        <strain evidence="1 5">TF10-3AC</strain>
    </source>
</reference>
<dbReference type="EMBL" id="QSQT01000035">
    <property type="protein sequence ID" value="RGK51988.1"/>
    <property type="molecule type" value="Genomic_DNA"/>
</dbReference>
<dbReference type="EMBL" id="QSTF01000002">
    <property type="protein sequence ID" value="RGM42885.1"/>
    <property type="molecule type" value="Genomic_DNA"/>
</dbReference>
<evidence type="ECO:0000313" key="1">
    <source>
        <dbReference type="EMBL" id="RGK51988.1"/>
    </source>
</evidence>
<sequence length="155" mass="16997">MTKEERIQKAVALFKEGYNCSQSVVGAYADMYGFTFEQALHMAASFGGGIGRMREICGAACGMFLLAGLERCAVDGADREGKAANYKLVQELAEKFKEECGTIRCSELLGLSKKEPIVATPDARTAQYYAKRPCARMVETAARIWGDFLENEGKL</sequence>
<evidence type="ECO:0000313" key="3">
    <source>
        <dbReference type="EMBL" id="RHF92961.1"/>
    </source>
</evidence>
<evidence type="ECO:0000313" key="6">
    <source>
        <dbReference type="Proteomes" id="UP000283485"/>
    </source>
</evidence>